<dbReference type="OrthoDB" id="10053436at2759"/>
<gene>
    <name evidence="2" type="ORF">PACLA_8A066742</name>
</gene>
<reference evidence="2" key="1">
    <citation type="submission" date="2020-04" db="EMBL/GenBank/DDBJ databases">
        <authorList>
            <person name="Alioto T."/>
            <person name="Alioto T."/>
            <person name="Gomez Garrido J."/>
        </authorList>
    </citation>
    <scope>NUCLEOTIDE SEQUENCE</scope>
    <source>
        <strain evidence="2">A484AB</strain>
    </source>
</reference>
<name>A0A7D9DIJ0_PARCT</name>
<dbReference type="PROSITE" id="PS50001">
    <property type="entry name" value="SH2"/>
    <property type="match status" value="1"/>
</dbReference>
<evidence type="ECO:0000313" key="2">
    <source>
        <dbReference type="EMBL" id="CAB3986052.1"/>
    </source>
</evidence>
<keyword evidence="3" id="KW-1185">Reference proteome</keyword>
<dbReference type="InterPro" id="IPR036860">
    <property type="entry name" value="SH2_dom_sf"/>
</dbReference>
<comment type="caution">
    <text evidence="2">The sequence shown here is derived from an EMBL/GenBank/DDBJ whole genome shotgun (WGS) entry which is preliminary data.</text>
</comment>
<dbReference type="SMART" id="SM00252">
    <property type="entry name" value="SH2"/>
    <property type="match status" value="1"/>
</dbReference>
<dbReference type="CDD" id="cd00173">
    <property type="entry name" value="SH2"/>
    <property type="match status" value="1"/>
</dbReference>
<dbReference type="Gene3D" id="3.30.505.10">
    <property type="entry name" value="SH2 domain"/>
    <property type="match status" value="1"/>
</dbReference>
<proteinExistence type="predicted"/>
<feature type="domain" description="SH2" evidence="1">
    <location>
        <begin position="332"/>
        <end position="415"/>
    </location>
</feature>
<organism evidence="2 3">
    <name type="scientific">Paramuricea clavata</name>
    <name type="common">Red gorgonian</name>
    <name type="synonym">Violescent sea-whip</name>
    <dbReference type="NCBI Taxonomy" id="317549"/>
    <lineage>
        <taxon>Eukaryota</taxon>
        <taxon>Metazoa</taxon>
        <taxon>Cnidaria</taxon>
        <taxon>Anthozoa</taxon>
        <taxon>Octocorallia</taxon>
        <taxon>Malacalcyonacea</taxon>
        <taxon>Plexauridae</taxon>
        <taxon>Paramuricea</taxon>
    </lineage>
</organism>
<dbReference type="SUPFAM" id="SSF55550">
    <property type="entry name" value="SH2 domain"/>
    <property type="match status" value="1"/>
</dbReference>
<dbReference type="InterPro" id="IPR000980">
    <property type="entry name" value="SH2"/>
</dbReference>
<protein>
    <submittedName>
        <fullName evidence="2">Protocadherin Fat 4-like</fullName>
    </submittedName>
</protein>
<dbReference type="Proteomes" id="UP001152795">
    <property type="component" value="Unassembled WGS sequence"/>
</dbReference>
<dbReference type="AlphaFoldDB" id="A0A7D9DIJ0"/>
<accession>A0A7D9DIJ0</accession>
<dbReference type="Pfam" id="PF00017">
    <property type="entry name" value="SH2"/>
    <property type="match status" value="1"/>
</dbReference>
<dbReference type="EMBL" id="CACRXK020000957">
    <property type="protein sequence ID" value="CAB3986052.1"/>
    <property type="molecule type" value="Genomic_DNA"/>
</dbReference>
<sequence>MEVWFGLVWFGLVWFGLVRFGLVWFGLVWFGLVFGFGFGFWVWVLGLVWFGLVWFGLVWFGLGSQDVQGRRKRRDTTASVDYGACSVRVIDYEDKGATLDMTIVLVCKKSPNRMFVCNAMLTEGKVQSCTGDDGNRITRPQTTETPLPNGIDVTVVFIARNTNNEDVTATQTIDVLNSQSILEKLRKNGMTVTDIRARTPNKAKRESDNLSAGVIAGIIIAVILLLMVAAMILFVFMRTRRNKDRDFSIGVRAILTPNSKKNKRSPRRDISMKEINDTEMRGIGNKMFSNLENERRDSDVNDGSFMVNIPKSISKTNLVEPDYMNELETAGWFHGSISRNKAEDILEMKETGGSYLVRAGIDKGEFYVTARISDDGSKYRHIAVNRHDDCFVAVCGPEAQAMKFTTFHELLEYLRSTPTRFEDTDSELLLKDYIGKDGD</sequence>
<evidence type="ECO:0000313" key="3">
    <source>
        <dbReference type="Proteomes" id="UP001152795"/>
    </source>
</evidence>
<evidence type="ECO:0000259" key="1">
    <source>
        <dbReference type="PROSITE" id="PS50001"/>
    </source>
</evidence>